<sequence>MGEDVCLWTSRVLLFCPVEELQVGDLYKGSLPGTYIPFRYPAEGCVDPTPTESEGPPDGSLRLTSHDRALSCFCPHRIRRQIKVYGFRCHVCLEEGSSSQNWSEKMHQIIGDTEQWLEMVPEVSWRFEDWLFGANERPEHKIGNPTSGHPFGPVVGEASSLPEMHAVGLMMESSSSSTTRR</sequence>
<evidence type="ECO:0000313" key="2">
    <source>
        <dbReference type="Proteomes" id="UP001057279"/>
    </source>
</evidence>
<organism evidence="1 2">
    <name type="scientific">Ovis ammon polii x Ovis aries</name>
    <dbReference type="NCBI Taxonomy" id="2918886"/>
    <lineage>
        <taxon>Eukaryota</taxon>
        <taxon>Metazoa</taxon>
        <taxon>Chordata</taxon>
        <taxon>Craniata</taxon>
        <taxon>Vertebrata</taxon>
        <taxon>Euteleostomi</taxon>
        <taxon>Mammalia</taxon>
        <taxon>Eutheria</taxon>
        <taxon>Laurasiatheria</taxon>
        <taxon>Artiodactyla</taxon>
        <taxon>Ruminantia</taxon>
        <taxon>Pecora</taxon>
        <taxon>Bovidae</taxon>
        <taxon>Caprinae</taxon>
        <taxon>Ovis</taxon>
    </lineage>
</organism>
<protein>
    <submittedName>
        <fullName evidence="1">Uncharacterized protein</fullName>
    </submittedName>
</protein>
<dbReference type="Proteomes" id="UP001057279">
    <property type="component" value="Linkage Group LG19"/>
</dbReference>
<dbReference type="EMBL" id="CM043044">
    <property type="protein sequence ID" value="KAI4565006.1"/>
    <property type="molecule type" value="Genomic_DNA"/>
</dbReference>
<keyword evidence="2" id="KW-1185">Reference proteome</keyword>
<proteinExistence type="predicted"/>
<comment type="caution">
    <text evidence="1">The sequence shown here is derived from an EMBL/GenBank/DDBJ whole genome shotgun (WGS) entry which is preliminary data.</text>
</comment>
<accession>A0ACB9UD05</accession>
<gene>
    <name evidence="1" type="ORF">MJG53_016018</name>
</gene>
<evidence type="ECO:0000313" key="1">
    <source>
        <dbReference type="EMBL" id="KAI4565006.1"/>
    </source>
</evidence>
<reference evidence="1" key="1">
    <citation type="submission" date="2022-03" db="EMBL/GenBank/DDBJ databases">
        <title>Genomic analyses of argali, domestic sheep and their hybrids provide insights into chromosomal evolution, heterosis and genetic basis of agronomic traits.</title>
        <authorList>
            <person name="Li M."/>
        </authorList>
    </citation>
    <scope>NUCLEOTIDE SEQUENCE</scope>
    <source>
        <strain evidence="1">F1 hybrid</strain>
    </source>
</reference>
<name>A0ACB9UD05_9CETA</name>